<reference evidence="1 2" key="1">
    <citation type="submission" date="2024-01" db="EMBL/GenBank/DDBJ databases">
        <authorList>
            <person name="Waweru B."/>
        </authorList>
    </citation>
    <scope>NUCLEOTIDE SEQUENCE [LARGE SCALE GENOMIC DNA]</scope>
</reference>
<comment type="caution">
    <text evidence="1">The sequence shown here is derived from an EMBL/GenBank/DDBJ whole genome shotgun (WGS) entry which is preliminary data.</text>
</comment>
<name>A0AAV1S993_9ROSI</name>
<proteinExistence type="predicted"/>
<dbReference type="EMBL" id="CAWUPB010001173">
    <property type="protein sequence ID" value="CAK7347462.1"/>
    <property type="molecule type" value="Genomic_DNA"/>
</dbReference>
<evidence type="ECO:0000313" key="1">
    <source>
        <dbReference type="EMBL" id="CAK7347462.1"/>
    </source>
</evidence>
<evidence type="ECO:0000313" key="2">
    <source>
        <dbReference type="Proteomes" id="UP001314170"/>
    </source>
</evidence>
<organism evidence="1 2">
    <name type="scientific">Dovyalis caffra</name>
    <dbReference type="NCBI Taxonomy" id="77055"/>
    <lineage>
        <taxon>Eukaryota</taxon>
        <taxon>Viridiplantae</taxon>
        <taxon>Streptophyta</taxon>
        <taxon>Embryophyta</taxon>
        <taxon>Tracheophyta</taxon>
        <taxon>Spermatophyta</taxon>
        <taxon>Magnoliopsida</taxon>
        <taxon>eudicotyledons</taxon>
        <taxon>Gunneridae</taxon>
        <taxon>Pentapetalae</taxon>
        <taxon>rosids</taxon>
        <taxon>fabids</taxon>
        <taxon>Malpighiales</taxon>
        <taxon>Salicaceae</taxon>
        <taxon>Flacourtieae</taxon>
        <taxon>Dovyalis</taxon>
    </lineage>
</organism>
<gene>
    <name evidence="1" type="ORF">DCAF_LOCUS20149</name>
</gene>
<dbReference type="AlphaFoldDB" id="A0AAV1S993"/>
<sequence length="104" mass="11364">MDQNADCEKQNRAANALTISCSHRDLKKWGYSAVGSPISPLSQTLIDSGYDYLRRGRDLVRGGRGRFLGSGTRKERVNRIPLPVGGELTQSTRTWASVSGRPGS</sequence>
<keyword evidence="2" id="KW-1185">Reference proteome</keyword>
<dbReference type="Proteomes" id="UP001314170">
    <property type="component" value="Unassembled WGS sequence"/>
</dbReference>
<accession>A0AAV1S993</accession>
<protein>
    <submittedName>
        <fullName evidence="1">Uncharacterized protein</fullName>
    </submittedName>
</protein>